<dbReference type="EMBL" id="CP036259">
    <property type="protein sequence ID" value="QDR81877.1"/>
    <property type="molecule type" value="Genomic_DNA"/>
</dbReference>
<sequence>MRLTCYFCGKDFEKVEKEIRRQLRAGRNHFFCSLSCTASYANKIRHKTPDDGLKPYQRRTKKIEELLGEKLSTAKSKLNKILMFDLAKKCNLDTCFRCGRKIEDIGEFTIDHKESWLLSDNPAQLFYDMDNIAFSHAKCNYEAGTKTFVSNCKNEVKEEAGLYIY</sequence>
<reference evidence="2 3" key="1">
    <citation type="submission" date="2019-02" db="EMBL/GenBank/DDBJ databases">
        <title>Closed genome of Sporomusa termitida DSM 4440.</title>
        <authorList>
            <person name="Poehlein A."/>
            <person name="Daniel R."/>
        </authorList>
    </citation>
    <scope>NUCLEOTIDE SEQUENCE [LARGE SCALE GENOMIC DNA]</scope>
    <source>
        <strain evidence="2 3">DSM 4440</strain>
    </source>
</reference>
<name>A0A517DX04_9FIRM</name>
<evidence type="ECO:0000313" key="3">
    <source>
        <dbReference type="Proteomes" id="UP000320776"/>
    </source>
</evidence>
<dbReference type="OrthoDB" id="6631788at2"/>
<dbReference type="KEGG" id="sted:SPTER_32950"/>
<dbReference type="GO" id="GO:0004519">
    <property type="term" value="F:endonuclease activity"/>
    <property type="evidence" value="ECO:0007669"/>
    <property type="project" value="InterPro"/>
</dbReference>
<dbReference type="InterPro" id="IPR002711">
    <property type="entry name" value="HNH"/>
</dbReference>
<evidence type="ECO:0000313" key="2">
    <source>
        <dbReference type="EMBL" id="QDR81877.1"/>
    </source>
</evidence>
<dbReference type="Proteomes" id="UP000320776">
    <property type="component" value="Chromosome"/>
</dbReference>
<gene>
    <name evidence="2" type="ORF">SPTER_32950</name>
</gene>
<dbReference type="GO" id="GO:0008270">
    <property type="term" value="F:zinc ion binding"/>
    <property type="evidence" value="ECO:0007669"/>
    <property type="project" value="InterPro"/>
</dbReference>
<organism evidence="2 3">
    <name type="scientific">Sporomusa termitida</name>
    <dbReference type="NCBI Taxonomy" id="2377"/>
    <lineage>
        <taxon>Bacteria</taxon>
        <taxon>Bacillati</taxon>
        <taxon>Bacillota</taxon>
        <taxon>Negativicutes</taxon>
        <taxon>Selenomonadales</taxon>
        <taxon>Sporomusaceae</taxon>
        <taxon>Sporomusa</taxon>
    </lineage>
</organism>
<dbReference type="Gene3D" id="1.10.30.50">
    <property type="match status" value="1"/>
</dbReference>
<protein>
    <recommendedName>
        <fullName evidence="1">HNH domain-containing protein</fullName>
    </recommendedName>
</protein>
<evidence type="ECO:0000259" key="1">
    <source>
        <dbReference type="Pfam" id="PF01844"/>
    </source>
</evidence>
<feature type="domain" description="HNH" evidence="1">
    <location>
        <begin position="95"/>
        <end position="142"/>
    </location>
</feature>
<dbReference type="AlphaFoldDB" id="A0A517DX04"/>
<keyword evidence="3" id="KW-1185">Reference proteome</keyword>
<dbReference type="Pfam" id="PF01844">
    <property type="entry name" value="HNH"/>
    <property type="match status" value="1"/>
</dbReference>
<proteinExistence type="predicted"/>
<accession>A0A517DX04</accession>
<dbReference type="GO" id="GO:0003676">
    <property type="term" value="F:nucleic acid binding"/>
    <property type="evidence" value="ECO:0007669"/>
    <property type="project" value="InterPro"/>
</dbReference>
<dbReference type="RefSeq" id="WP_144351312.1">
    <property type="nucleotide sequence ID" value="NZ_CP036259.1"/>
</dbReference>